<sequence>MKSAQKKMKPTKKSNRRRKSQQIKPIMVSEISDLDKHLINELRSRIPTELQLVPDYDDDLSLLRWLVGWDRKIELVVPKISNALKTINAMGLNKKDFSSFESIKEFCDNVSKPACYMPGNLIGRDKEGNVVSLQAMGKIDGPGLLKSTMISDLYVMRIAESEGVMQLIRDMEKKTGKQFGTTVIVDLDGLGMDGLDFTALKCVTGMLGKLQEIFPDVLRKLFIIRAPSFIQLIWAVVHPCLAKQTQQKIEFLGHDWKERLRETIDETILFEHWGGSKESPTPVGDVRMGGKVPRDLYYDPSLDSFASSEHLKKVSIPARSMIFIPIRVHGENSKRKLEWWWKCDSGDVEFGVRLATCGTSTKAEEDSDQLIWPKWRLLTEHVPENRTIPIPSEGLYKLIPIPSEGLYKLIFDNCHGKLWSKHIKYHYIIHEN</sequence>
<organism evidence="1 2">
    <name type="scientific">Panagrolaimus sp. JU765</name>
    <dbReference type="NCBI Taxonomy" id="591449"/>
    <lineage>
        <taxon>Eukaryota</taxon>
        <taxon>Metazoa</taxon>
        <taxon>Ecdysozoa</taxon>
        <taxon>Nematoda</taxon>
        <taxon>Chromadorea</taxon>
        <taxon>Rhabditida</taxon>
        <taxon>Tylenchina</taxon>
        <taxon>Panagrolaimomorpha</taxon>
        <taxon>Panagrolaimoidea</taxon>
        <taxon>Panagrolaimidae</taxon>
        <taxon>Panagrolaimus</taxon>
    </lineage>
</organism>
<dbReference type="Proteomes" id="UP000887576">
    <property type="component" value="Unplaced"/>
</dbReference>
<proteinExistence type="predicted"/>
<reference evidence="2" key="1">
    <citation type="submission" date="2022-11" db="UniProtKB">
        <authorList>
            <consortium name="WormBaseParasite"/>
        </authorList>
    </citation>
    <scope>IDENTIFICATION</scope>
</reference>
<accession>A0AC34PYY7</accession>
<evidence type="ECO:0000313" key="2">
    <source>
        <dbReference type="WBParaSite" id="JU765_v2.g11369.t2"/>
    </source>
</evidence>
<name>A0AC34PYY7_9BILA</name>
<dbReference type="WBParaSite" id="JU765_v2.g11369.t2">
    <property type="protein sequence ID" value="JU765_v2.g11369.t2"/>
    <property type="gene ID" value="JU765_v2.g11369"/>
</dbReference>
<protein>
    <submittedName>
        <fullName evidence="2">CRAL-TRIO domain-containing protein</fullName>
    </submittedName>
</protein>
<evidence type="ECO:0000313" key="1">
    <source>
        <dbReference type="Proteomes" id="UP000887576"/>
    </source>
</evidence>